<evidence type="ECO:0000313" key="3">
    <source>
        <dbReference type="Proteomes" id="UP000799772"/>
    </source>
</evidence>
<gene>
    <name evidence="2" type="ORF">NA57DRAFT_52725</name>
</gene>
<feature type="compositionally biased region" description="Polar residues" evidence="1">
    <location>
        <begin position="367"/>
        <end position="385"/>
    </location>
</feature>
<name>A0A9P4MD80_9PEZI</name>
<evidence type="ECO:0000313" key="2">
    <source>
        <dbReference type="EMBL" id="KAF2103197.1"/>
    </source>
</evidence>
<dbReference type="OrthoDB" id="10012048at2759"/>
<feature type="compositionally biased region" description="Acidic residues" evidence="1">
    <location>
        <begin position="351"/>
        <end position="362"/>
    </location>
</feature>
<accession>A0A9P4MD80</accession>
<dbReference type="Proteomes" id="UP000799772">
    <property type="component" value="Unassembled WGS sequence"/>
</dbReference>
<comment type="caution">
    <text evidence="2">The sequence shown here is derived from an EMBL/GenBank/DDBJ whole genome shotgun (WGS) entry which is preliminary data.</text>
</comment>
<feature type="region of interest" description="Disordered" evidence="1">
    <location>
        <begin position="334"/>
        <end position="385"/>
    </location>
</feature>
<sequence length="570" mass="65504">MPKRRRGGQANWDAYWTSARIKETLNAIYRIQMETDRRFQIGLSVEDCISDRRVPGDMRQESDLELVSRSIQDDMDNLIQLEDEQHSWASGQCTERLLLGGASYVTDLDDACEFDDDLKDWKDKWDTMVENERPEHLKKLFFIALTQRGKWFYSFCRGSWEEEVCTTHCWGCGECADWREWHCKNCKNCVYGVSSACDGCGGVSNSYDPSRDKPPSLPFIGGAFNYRCLSTACGLRVRASAMVDKRTKRSKPQRVWRENKARKRQKTSPRCEIIDTVESRIVNITECLRKDIEAIRTKVAQEEGGDEAEIFRYGAAVLKEIEWMETEHYRIWRRRQKTTPTDQDDQHNEGSDEGADGGLDDSENGRDTNSNEPPSEQRYQPNATCTERKHWRLEITEQSLKYLLFGGGKFYASLGEGATLHPVGQASIPPTPKGDAFKSDDELKDWKSKWNAMTDEEKPQHLKKLFEHGLTNHRGKLFYCFCRGSWQNTEQIRHCWTCGECMEAWRQWHCGKCKKCVYGVTLPCARCGGVSKTDTVYTPSILLLECGIMDQVDNLKSGGLFSLIDCRLTV</sequence>
<evidence type="ECO:0008006" key="4">
    <source>
        <dbReference type="Google" id="ProtNLM"/>
    </source>
</evidence>
<keyword evidence="3" id="KW-1185">Reference proteome</keyword>
<proteinExistence type="predicted"/>
<evidence type="ECO:0000256" key="1">
    <source>
        <dbReference type="SAM" id="MobiDB-lite"/>
    </source>
</evidence>
<reference evidence="2" key="1">
    <citation type="journal article" date="2020" name="Stud. Mycol.">
        <title>101 Dothideomycetes genomes: a test case for predicting lifestyles and emergence of pathogens.</title>
        <authorList>
            <person name="Haridas S."/>
            <person name="Albert R."/>
            <person name="Binder M."/>
            <person name="Bloem J."/>
            <person name="Labutti K."/>
            <person name="Salamov A."/>
            <person name="Andreopoulos B."/>
            <person name="Baker S."/>
            <person name="Barry K."/>
            <person name="Bills G."/>
            <person name="Bluhm B."/>
            <person name="Cannon C."/>
            <person name="Castanera R."/>
            <person name="Culley D."/>
            <person name="Daum C."/>
            <person name="Ezra D."/>
            <person name="Gonzalez J."/>
            <person name="Henrissat B."/>
            <person name="Kuo A."/>
            <person name="Liang C."/>
            <person name="Lipzen A."/>
            <person name="Lutzoni F."/>
            <person name="Magnuson J."/>
            <person name="Mondo S."/>
            <person name="Nolan M."/>
            <person name="Ohm R."/>
            <person name="Pangilinan J."/>
            <person name="Park H.-J."/>
            <person name="Ramirez L."/>
            <person name="Alfaro M."/>
            <person name="Sun H."/>
            <person name="Tritt A."/>
            <person name="Yoshinaga Y."/>
            <person name="Zwiers L.-H."/>
            <person name="Turgeon B."/>
            <person name="Goodwin S."/>
            <person name="Spatafora J."/>
            <person name="Crous P."/>
            <person name="Grigoriev I."/>
        </authorList>
    </citation>
    <scope>NUCLEOTIDE SEQUENCE</scope>
    <source>
        <strain evidence="2">CBS 133067</strain>
    </source>
</reference>
<protein>
    <recommendedName>
        <fullName evidence="4">RanBP2-type domain-containing protein</fullName>
    </recommendedName>
</protein>
<dbReference type="AlphaFoldDB" id="A0A9P4MD80"/>
<organism evidence="2 3">
    <name type="scientific">Rhizodiscina lignyota</name>
    <dbReference type="NCBI Taxonomy" id="1504668"/>
    <lineage>
        <taxon>Eukaryota</taxon>
        <taxon>Fungi</taxon>
        <taxon>Dikarya</taxon>
        <taxon>Ascomycota</taxon>
        <taxon>Pezizomycotina</taxon>
        <taxon>Dothideomycetes</taxon>
        <taxon>Pleosporomycetidae</taxon>
        <taxon>Aulographales</taxon>
        <taxon>Rhizodiscinaceae</taxon>
        <taxon>Rhizodiscina</taxon>
    </lineage>
</organism>
<dbReference type="EMBL" id="ML978122">
    <property type="protein sequence ID" value="KAF2103197.1"/>
    <property type="molecule type" value="Genomic_DNA"/>
</dbReference>